<proteinExistence type="predicted"/>
<dbReference type="Proteomes" id="UP000214975">
    <property type="component" value="Chromosome"/>
</dbReference>
<dbReference type="AlphaFoldDB" id="A0A223HX39"/>
<accession>A0A223HX39</accession>
<name>A0A223HX39_THETR</name>
<organism evidence="1 2">
    <name type="scientific">Thermoanaerobacterium thermosaccharolyticum</name>
    <name type="common">Clostridium thermosaccharolyticum</name>
    <dbReference type="NCBI Taxonomy" id="1517"/>
    <lineage>
        <taxon>Bacteria</taxon>
        <taxon>Bacillati</taxon>
        <taxon>Bacillota</taxon>
        <taxon>Clostridia</taxon>
        <taxon>Thermoanaerobacterales</taxon>
        <taxon>Thermoanaerobacteraceae</taxon>
        <taxon>Thermoanaerobacterium</taxon>
    </lineage>
</organism>
<gene>
    <name evidence="1" type="ORF">Thert_00862</name>
</gene>
<sequence>MFRSAAMETRIAQLSVIDMLFIIVARSKYNDVVKYLENTSEVLSMRKIYK</sequence>
<protein>
    <submittedName>
        <fullName evidence="1">RpiR family transcriptional regulator</fullName>
    </submittedName>
</protein>
<dbReference type="EMBL" id="CP016893">
    <property type="protein sequence ID" value="AST57002.1"/>
    <property type="molecule type" value="Genomic_DNA"/>
</dbReference>
<evidence type="ECO:0000313" key="2">
    <source>
        <dbReference type="Proteomes" id="UP000214975"/>
    </source>
</evidence>
<evidence type="ECO:0000313" key="1">
    <source>
        <dbReference type="EMBL" id="AST57002.1"/>
    </source>
</evidence>
<reference evidence="1 2" key="1">
    <citation type="submission" date="2016-08" db="EMBL/GenBank/DDBJ databases">
        <title>A novel genetic cassette of butanologenic Thermoanaerobacterium thermosaccharolyticum that directly convert cellulose to butanol.</title>
        <authorList>
            <person name="Li T."/>
            <person name="He J."/>
        </authorList>
    </citation>
    <scope>NUCLEOTIDE SEQUENCE [LARGE SCALE GENOMIC DNA]</scope>
    <source>
        <strain evidence="1 2">TG57</strain>
    </source>
</reference>